<dbReference type="EMBL" id="JACHOT010000002">
    <property type="protein sequence ID" value="MBB4650575.1"/>
    <property type="molecule type" value="Genomic_DNA"/>
</dbReference>
<organism evidence="2 3">
    <name type="scientific">Aminobacter niigataensis</name>
    <dbReference type="NCBI Taxonomy" id="83265"/>
    <lineage>
        <taxon>Bacteria</taxon>
        <taxon>Pseudomonadati</taxon>
        <taxon>Pseudomonadota</taxon>
        <taxon>Alphaproteobacteria</taxon>
        <taxon>Hyphomicrobiales</taxon>
        <taxon>Phyllobacteriaceae</taxon>
        <taxon>Aminobacter</taxon>
    </lineage>
</organism>
<dbReference type="SUPFAM" id="SSF56300">
    <property type="entry name" value="Metallo-dependent phosphatases"/>
    <property type="match status" value="1"/>
</dbReference>
<sequence length="224" mass="25034">MVAGDLCNGIDRGVQWLEQHIAPCMPCIYVGGNHEFYRGAIIEGIAAGKVAASQTRRVHFLQNETVELDGVCFVGATLWTDFRLAGHQALAMSHAQERMNDFRKIAYRRAPWARFRPAAAVGLHSESRRFIEDSLASRSSPVVVVTHHAPLRQSLPNPDSNDLLGAAYASDMSAILEMKSPNLWIHGHIHQSCDYIHSTTRVVCNPRGYNSENKQFDWKLVIDL</sequence>
<evidence type="ECO:0000313" key="3">
    <source>
        <dbReference type="Proteomes" id="UP000539538"/>
    </source>
</evidence>
<keyword evidence="3" id="KW-1185">Reference proteome</keyword>
<name>A0ABR6L1F5_9HYPH</name>
<comment type="caution">
    <text evidence="2">The sequence shown here is derived from an EMBL/GenBank/DDBJ whole genome shotgun (WGS) entry which is preliminary data.</text>
</comment>
<protein>
    <submittedName>
        <fullName evidence="2">Phosphohydrolase</fullName>
    </submittedName>
</protein>
<accession>A0ABR6L1F5</accession>
<dbReference type="InterPro" id="IPR004843">
    <property type="entry name" value="Calcineurin-like_PHP"/>
</dbReference>
<evidence type="ECO:0000259" key="1">
    <source>
        <dbReference type="Pfam" id="PF00149"/>
    </source>
</evidence>
<feature type="domain" description="Calcineurin-like phosphoesterase" evidence="1">
    <location>
        <begin position="2"/>
        <end position="191"/>
    </location>
</feature>
<reference evidence="2 3" key="1">
    <citation type="submission" date="2020-08" db="EMBL/GenBank/DDBJ databases">
        <title>Genomic Encyclopedia of Type Strains, Phase IV (KMG-IV): sequencing the most valuable type-strain genomes for metagenomic binning, comparative biology and taxonomic classification.</title>
        <authorList>
            <person name="Goeker M."/>
        </authorList>
    </citation>
    <scope>NUCLEOTIDE SEQUENCE [LARGE SCALE GENOMIC DNA]</scope>
    <source>
        <strain evidence="2 3">DSM 7050</strain>
    </source>
</reference>
<dbReference type="Gene3D" id="3.60.21.10">
    <property type="match status" value="1"/>
</dbReference>
<gene>
    <name evidence="2" type="ORF">GGQ99_002330</name>
</gene>
<dbReference type="InterPro" id="IPR029052">
    <property type="entry name" value="Metallo-depent_PP-like"/>
</dbReference>
<dbReference type="Pfam" id="PF00149">
    <property type="entry name" value="Metallophos"/>
    <property type="match status" value="1"/>
</dbReference>
<dbReference type="PANTHER" id="PTHR37844">
    <property type="entry name" value="SER/THR PROTEIN PHOSPHATASE SUPERFAMILY (AFU_ORTHOLOGUE AFUA_1G14840)"/>
    <property type="match status" value="1"/>
</dbReference>
<proteinExistence type="predicted"/>
<dbReference type="Proteomes" id="UP000539538">
    <property type="component" value="Unassembled WGS sequence"/>
</dbReference>
<evidence type="ECO:0000313" key="2">
    <source>
        <dbReference type="EMBL" id="MBB4650575.1"/>
    </source>
</evidence>
<dbReference type="PANTHER" id="PTHR37844:SF2">
    <property type="entry name" value="SER_THR PROTEIN PHOSPHATASE SUPERFAMILY (AFU_ORTHOLOGUE AFUA_1G14840)"/>
    <property type="match status" value="1"/>
</dbReference>